<accession>B1WRG9</accession>
<organism evidence="1 2">
    <name type="scientific">Crocosphaera subtropica (strain ATCC 51142 / BH68)</name>
    <name type="common">Cyanothece sp. (strain ATCC 51142)</name>
    <dbReference type="NCBI Taxonomy" id="43989"/>
    <lineage>
        <taxon>Bacteria</taxon>
        <taxon>Bacillati</taxon>
        <taxon>Cyanobacteriota</taxon>
        <taxon>Cyanophyceae</taxon>
        <taxon>Oscillatoriophycideae</taxon>
        <taxon>Chroococcales</taxon>
        <taxon>Aphanothecaceae</taxon>
        <taxon>Crocosphaera</taxon>
        <taxon>Crocosphaera subtropica</taxon>
    </lineage>
</organism>
<dbReference type="HOGENOM" id="CLU_3388998_0_0_3"/>
<gene>
    <name evidence="1" type="ordered locus">cce_2470</name>
</gene>
<protein>
    <submittedName>
        <fullName evidence="1">Uncharacterized protein</fullName>
    </submittedName>
</protein>
<proteinExistence type="predicted"/>
<evidence type="ECO:0000313" key="1">
    <source>
        <dbReference type="EMBL" id="ACB51818.1"/>
    </source>
</evidence>
<evidence type="ECO:0000313" key="2">
    <source>
        <dbReference type="Proteomes" id="UP000001203"/>
    </source>
</evidence>
<name>B1WRG9_CROS5</name>
<keyword evidence="2" id="KW-1185">Reference proteome</keyword>
<dbReference type="Proteomes" id="UP000001203">
    <property type="component" value="Chromosome circular"/>
</dbReference>
<dbReference type="EMBL" id="CP000806">
    <property type="protein sequence ID" value="ACB51818.1"/>
    <property type="molecule type" value="Genomic_DNA"/>
</dbReference>
<dbReference type="KEGG" id="cyt:cce_2470"/>
<dbReference type="STRING" id="43989.cce_2470"/>
<sequence>MARRLTAITLLQPQLNDNYQQVKQHIYNWSNL</sequence>
<dbReference type="AlphaFoldDB" id="B1WRG9"/>
<reference evidence="1 2" key="1">
    <citation type="journal article" date="2008" name="Proc. Natl. Acad. Sci. U.S.A.">
        <title>The genome of Cyanothece 51142, a unicellular diazotrophic cyanobacterium important in the marine nitrogen cycle.</title>
        <authorList>
            <person name="Welsh E.A."/>
            <person name="Liberton M."/>
            <person name="Stoeckel J."/>
            <person name="Loh T."/>
            <person name="Elvitigala T."/>
            <person name="Wang C."/>
            <person name="Wollam A."/>
            <person name="Fulton R.S."/>
            <person name="Clifton S.W."/>
            <person name="Jacobs J.M."/>
            <person name="Aurora R."/>
            <person name="Ghosh B.K."/>
            <person name="Sherman L.A."/>
            <person name="Smith R.D."/>
            <person name="Wilson R.K."/>
            <person name="Pakrasi H.B."/>
        </authorList>
    </citation>
    <scope>NUCLEOTIDE SEQUENCE [LARGE SCALE GENOMIC DNA]</scope>
    <source>
        <strain evidence="2">ATCC 51142 / BH68</strain>
    </source>
</reference>